<dbReference type="NCBIfam" id="TIGR00174">
    <property type="entry name" value="miaA"/>
    <property type="match status" value="1"/>
</dbReference>
<reference evidence="14 15" key="1">
    <citation type="submission" date="2019-06" db="EMBL/GenBank/DDBJ databases">
        <title>Sequencing the genomes of 1000 actinobacteria strains.</title>
        <authorList>
            <person name="Klenk H.-P."/>
        </authorList>
    </citation>
    <scope>NUCLEOTIDE SEQUENCE [LARGE SCALE GENOMIC DNA]</scope>
    <source>
        <strain evidence="14 15">DSM 25218</strain>
    </source>
</reference>
<comment type="catalytic activity">
    <reaction evidence="9 10 11">
        <text>adenosine(37) in tRNA + dimethylallyl diphosphate = N(6)-dimethylallyladenosine(37) in tRNA + diphosphate</text>
        <dbReference type="Rhea" id="RHEA:26482"/>
        <dbReference type="Rhea" id="RHEA-COMP:10162"/>
        <dbReference type="Rhea" id="RHEA-COMP:10375"/>
        <dbReference type="ChEBI" id="CHEBI:33019"/>
        <dbReference type="ChEBI" id="CHEBI:57623"/>
        <dbReference type="ChEBI" id="CHEBI:74411"/>
        <dbReference type="ChEBI" id="CHEBI:74415"/>
        <dbReference type="EC" id="2.5.1.75"/>
    </reaction>
</comment>
<organism evidence="14 15">
    <name type="scientific">Nocardioides albertanoniae</name>
    <dbReference type="NCBI Taxonomy" id="1175486"/>
    <lineage>
        <taxon>Bacteria</taxon>
        <taxon>Bacillati</taxon>
        <taxon>Actinomycetota</taxon>
        <taxon>Actinomycetes</taxon>
        <taxon>Propionibacteriales</taxon>
        <taxon>Nocardioidaceae</taxon>
        <taxon>Nocardioides</taxon>
    </lineage>
</organism>
<comment type="function">
    <text evidence="2 10 12">Catalyzes the transfer of a dimethylallyl group onto the adenine at position 37 in tRNAs that read codons beginning with uridine, leading to the formation of N6-(dimethylallyl)adenosine (i(6)A).</text>
</comment>
<sequence>MQYASNRGTRDPDDLHGLVEQGSSALSEAPIVAVVGATAAGKTSLSLDLAEALDGEVINTDAMQVYRGMDVGTAKLPLDERRGITHHLLDLLDVTEPASVAEFQGLARGVIATLREAGKVPVLVGGSALYTRAILDRFDFPGTSSAVRERLEGELETAGEKALHDRLRELDPASADRIEVDNGRRVVRALEVIELTGQPFSATLPEQVYHDPASIQIGVDISREQLDSRIRQRVAEMFEAGFVDEVAGLLEGDRTLSRTAMAAIGYREVAAHLTGSMTLSEAKERTVIRTRQFARRQDAWFRKDSRVVWVAFDDPGRVEKALEAVRAVSA</sequence>
<feature type="site" description="Interaction with substrate tRNA" evidence="10">
    <location>
        <position position="148"/>
    </location>
</feature>
<dbReference type="InterPro" id="IPR039657">
    <property type="entry name" value="Dimethylallyltransferase"/>
</dbReference>
<evidence type="ECO:0000256" key="6">
    <source>
        <dbReference type="ARBA" id="ARBA00022741"/>
    </source>
</evidence>
<dbReference type="EMBL" id="VFOV01000001">
    <property type="protein sequence ID" value="TQL70326.1"/>
    <property type="molecule type" value="Genomic_DNA"/>
</dbReference>
<evidence type="ECO:0000313" key="15">
    <source>
        <dbReference type="Proteomes" id="UP000320209"/>
    </source>
</evidence>
<dbReference type="PANTHER" id="PTHR11088">
    <property type="entry name" value="TRNA DIMETHYLALLYLTRANSFERASE"/>
    <property type="match status" value="1"/>
</dbReference>
<keyword evidence="6 10" id="KW-0547">Nucleotide-binding</keyword>
<dbReference type="Pfam" id="PF01715">
    <property type="entry name" value="IPPT"/>
    <property type="match status" value="1"/>
</dbReference>
<keyword evidence="15" id="KW-1185">Reference proteome</keyword>
<dbReference type="Gene3D" id="1.10.20.140">
    <property type="match status" value="1"/>
</dbReference>
<accession>A0A543ACU5</accession>
<keyword evidence="4 10" id="KW-0808">Transferase</keyword>
<evidence type="ECO:0000256" key="12">
    <source>
        <dbReference type="RuleBase" id="RU003784"/>
    </source>
</evidence>
<evidence type="ECO:0000256" key="1">
    <source>
        <dbReference type="ARBA" id="ARBA00001946"/>
    </source>
</evidence>
<evidence type="ECO:0000256" key="7">
    <source>
        <dbReference type="ARBA" id="ARBA00022840"/>
    </source>
</evidence>
<comment type="similarity">
    <text evidence="3 10 13">Belongs to the IPP transferase family.</text>
</comment>
<evidence type="ECO:0000313" key="14">
    <source>
        <dbReference type="EMBL" id="TQL70326.1"/>
    </source>
</evidence>
<comment type="caution">
    <text evidence="10">Lacks conserved residue(s) required for the propagation of feature annotation.</text>
</comment>
<dbReference type="GO" id="GO:0052381">
    <property type="term" value="F:tRNA dimethylallyltransferase activity"/>
    <property type="evidence" value="ECO:0007669"/>
    <property type="project" value="UniProtKB-UniRule"/>
</dbReference>
<keyword evidence="5 10" id="KW-0819">tRNA processing</keyword>
<comment type="subunit">
    <text evidence="10">Monomer.</text>
</comment>
<dbReference type="AlphaFoldDB" id="A0A543ACU5"/>
<comment type="cofactor">
    <cofactor evidence="1 10">
        <name>Mg(2+)</name>
        <dbReference type="ChEBI" id="CHEBI:18420"/>
    </cofactor>
</comment>
<proteinExistence type="inferred from homology"/>
<dbReference type="FunFam" id="1.10.20.140:FF:000001">
    <property type="entry name" value="tRNA dimethylallyltransferase"/>
    <property type="match status" value="1"/>
</dbReference>
<feature type="site" description="Interaction with substrate tRNA" evidence="10">
    <location>
        <position position="127"/>
    </location>
</feature>
<dbReference type="InterPro" id="IPR018022">
    <property type="entry name" value="IPT"/>
</dbReference>
<evidence type="ECO:0000256" key="10">
    <source>
        <dbReference type="HAMAP-Rule" id="MF_00185"/>
    </source>
</evidence>
<name>A0A543ACU5_9ACTN</name>
<dbReference type="OrthoDB" id="9776390at2"/>
<evidence type="ECO:0000256" key="5">
    <source>
        <dbReference type="ARBA" id="ARBA00022694"/>
    </source>
</evidence>
<gene>
    <name evidence="10" type="primary">miaA</name>
    <name evidence="14" type="ORF">FB381_4256</name>
</gene>
<dbReference type="Proteomes" id="UP000320209">
    <property type="component" value="Unassembled WGS sequence"/>
</dbReference>
<dbReference type="SUPFAM" id="SSF52540">
    <property type="entry name" value="P-loop containing nucleoside triphosphate hydrolases"/>
    <property type="match status" value="1"/>
</dbReference>
<dbReference type="GO" id="GO:0006400">
    <property type="term" value="P:tRNA modification"/>
    <property type="evidence" value="ECO:0007669"/>
    <property type="project" value="TreeGrafter"/>
</dbReference>
<protein>
    <recommendedName>
        <fullName evidence="10">tRNA dimethylallyltransferase</fullName>
        <ecNumber evidence="10">2.5.1.75</ecNumber>
    </recommendedName>
    <alternativeName>
        <fullName evidence="10">Dimethylallyl diphosphate:tRNA dimethylallyltransferase</fullName>
        <shortName evidence="10">DMAPP:tRNA dimethylallyltransferase</shortName>
        <shortName evidence="10">DMATase</shortName>
    </alternativeName>
    <alternativeName>
        <fullName evidence="10">Isopentenyl-diphosphate:tRNA isopentenyltransferase</fullName>
        <shortName evidence="10">IPP transferase</shortName>
        <shortName evidence="10">IPPT</shortName>
        <shortName evidence="10">IPTase</shortName>
    </alternativeName>
</protein>
<dbReference type="HAMAP" id="MF_00185">
    <property type="entry name" value="IPP_trans"/>
    <property type="match status" value="1"/>
</dbReference>
<evidence type="ECO:0000256" key="2">
    <source>
        <dbReference type="ARBA" id="ARBA00003213"/>
    </source>
</evidence>
<evidence type="ECO:0000256" key="13">
    <source>
        <dbReference type="RuleBase" id="RU003785"/>
    </source>
</evidence>
<keyword evidence="7 10" id="KW-0067">ATP-binding</keyword>
<evidence type="ECO:0000256" key="9">
    <source>
        <dbReference type="ARBA" id="ARBA00049563"/>
    </source>
</evidence>
<keyword evidence="8 10" id="KW-0460">Magnesium</keyword>
<evidence type="ECO:0000256" key="8">
    <source>
        <dbReference type="ARBA" id="ARBA00022842"/>
    </source>
</evidence>
<feature type="binding site" evidence="10">
    <location>
        <begin position="38"/>
        <end position="43"/>
    </location>
    <ligand>
        <name>substrate</name>
    </ligand>
</feature>
<feature type="binding site" evidence="10">
    <location>
        <begin position="36"/>
        <end position="43"/>
    </location>
    <ligand>
        <name>ATP</name>
        <dbReference type="ChEBI" id="CHEBI:30616"/>
    </ligand>
</feature>
<dbReference type="Gene3D" id="3.40.50.300">
    <property type="entry name" value="P-loop containing nucleotide triphosphate hydrolases"/>
    <property type="match status" value="1"/>
</dbReference>
<comment type="caution">
    <text evidence="14">The sequence shown here is derived from an EMBL/GenBank/DDBJ whole genome shotgun (WGS) entry which is preliminary data.</text>
</comment>
<dbReference type="EC" id="2.5.1.75" evidence="10"/>
<dbReference type="PANTHER" id="PTHR11088:SF60">
    <property type="entry name" value="TRNA DIMETHYLALLYLTRANSFERASE"/>
    <property type="match status" value="1"/>
</dbReference>
<dbReference type="GO" id="GO:0005524">
    <property type="term" value="F:ATP binding"/>
    <property type="evidence" value="ECO:0007669"/>
    <property type="project" value="UniProtKB-UniRule"/>
</dbReference>
<evidence type="ECO:0000256" key="4">
    <source>
        <dbReference type="ARBA" id="ARBA00022679"/>
    </source>
</evidence>
<evidence type="ECO:0000256" key="3">
    <source>
        <dbReference type="ARBA" id="ARBA00005842"/>
    </source>
</evidence>
<evidence type="ECO:0000256" key="11">
    <source>
        <dbReference type="RuleBase" id="RU003783"/>
    </source>
</evidence>
<dbReference type="InterPro" id="IPR027417">
    <property type="entry name" value="P-loop_NTPase"/>
</dbReference>